<comment type="caution">
    <text evidence="1">The sequence shown here is derived from an EMBL/GenBank/DDBJ whole genome shotgun (WGS) entry which is preliminary data.</text>
</comment>
<dbReference type="EMBL" id="JAKQYM010000036">
    <property type="protein sequence ID" value="MCI2230515.1"/>
    <property type="molecule type" value="Genomic_DNA"/>
</dbReference>
<organism evidence="1 2">
    <name type="scientific">Polaribacter marinus</name>
    <dbReference type="NCBI Taxonomy" id="2916838"/>
    <lineage>
        <taxon>Bacteria</taxon>
        <taxon>Pseudomonadati</taxon>
        <taxon>Bacteroidota</taxon>
        <taxon>Flavobacteriia</taxon>
        <taxon>Flavobacteriales</taxon>
        <taxon>Flavobacteriaceae</taxon>
    </lineage>
</organism>
<sequence>MNYEIVETKYEIPHYSFQNQMQREKINYDRYELINVNESEIPYIMGILNSQIPEIRNATNYIIENLCDYSVQIAGIYDRKEKVKKIYLNFECGFVDYNEIQESEEYMIGFDGKETKFIHALDGGDCHFEAEINTETNKFRIIIVNGEA</sequence>
<proteinExistence type="predicted"/>
<evidence type="ECO:0000313" key="1">
    <source>
        <dbReference type="EMBL" id="MCI2230515.1"/>
    </source>
</evidence>
<dbReference type="AlphaFoldDB" id="A0A9X1VTE6"/>
<reference evidence="1" key="1">
    <citation type="submission" date="2022-02" db="EMBL/GenBank/DDBJ databases">
        <title>Polaribacter sp. MSW13, isolated from seawater.</title>
        <authorList>
            <person name="Kristyanto S."/>
            <person name="Jung J."/>
            <person name="Jeon C.O."/>
        </authorList>
    </citation>
    <scope>NUCLEOTIDE SEQUENCE</scope>
    <source>
        <strain evidence="1">MSW13</strain>
    </source>
</reference>
<protein>
    <submittedName>
        <fullName evidence="1">Uncharacterized protein</fullName>
    </submittedName>
</protein>
<dbReference type="Proteomes" id="UP001139369">
    <property type="component" value="Unassembled WGS sequence"/>
</dbReference>
<keyword evidence="2" id="KW-1185">Reference proteome</keyword>
<evidence type="ECO:0000313" key="2">
    <source>
        <dbReference type="Proteomes" id="UP001139369"/>
    </source>
</evidence>
<name>A0A9X1VTE6_9FLAO</name>
<accession>A0A9X1VTE6</accession>
<gene>
    <name evidence="1" type="ORF">MC378_15170</name>
</gene>
<dbReference type="RefSeq" id="WP_242179668.1">
    <property type="nucleotide sequence ID" value="NZ_JAKQYM010000036.1"/>
</dbReference>